<accession>A0A2N3N6R5</accession>
<dbReference type="Proteomes" id="UP000233524">
    <property type="component" value="Unassembled WGS sequence"/>
</dbReference>
<evidence type="ECO:0000313" key="1">
    <source>
        <dbReference type="EMBL" id="PKS08104.1"/>
    </source>
</evidence>
<keyword evidence="2" id="KW-1185">Reference proteome</keyword>
<name>A0A2N3N6R5_9PEZI</name>
<dbReference type="InParanoid" id="A0A2N3N6R5"/>
<dbReference type="AlphaFoldDB" id="A0A2N3N6R5"/>
<comment type="caution">
    <text evidence="1">The sequence shown here is derived from an EMBL/GenBank/DDBJ whole genome shotgun (WGS) entry which is preliminary data.</text>
</comment>
<proteinExistence type="predicted"/>
<dbReference type="OrthoDB" id="21502at2759"/>
<evidence type="ECO:0008006" key="3">
    <source>
        <dbReference type="Google" id="ProtNLM"/>
    </source>
</evidence>
<dbReference type="InterPro" id="IPR023213">
    <property type="entry name" value="CAT-like_dom_sf"/>
</dbReference>
<organism evidence="1 2">
    <name type="scientific">Lomentospora prolificans</name>
    <dbReference type="NCBI Taxonomy" id="41688"/>
    <lineage>
        <taxon>Eukaryota</taxon>
        <taxon>Fungi</taxon>
        <taxon>Dikarya</taxon>
        <taxon>Ascomycota</taxon>
        <taxon>Pezizomycotina</taxon>
        <taxon>Sordariomycetes</taxon>
        <taxon>Hypocreomycetidae</taxon>
        <taxon>Microascales</taxon>
        <taxon>Microascaceae</taxon>
        <taxon>Lomentospora</taxon>
    </lineage>
</organism>
<sequence length="242" mass="27142">MASFVRGLLGYGSSLSPPPVVPMDEVLPSHFIDDIKVIRSYTLMQTYRFEDVLDLDMLHRALVELFSTDSWRRLGGRLRLRVGHPVPTGERMELTMQCSPTEKARSTYREPSRISGLLFTTPSSTMRCVCFHTFHRRTQDDHVSKHAQLYRPWSRPRAQYALHVVTFEDGTLVSLNHSHATSDMGGFAAVASAWSLVLAGHKDDVPPPAGWGTDPIAALYKLDEVEHTRLGKPPFADKLLTG</sequence>
<dbReference type="VEuPathDB" id="FungiDB:jhhlp_005379"/>
<gene>
    <name evidence="1" type="ORF">jhhlp_005379</name>
</gene>
<reference evidence="1 2" key="1">
    <citation type="journal article" date="2017" name="G3 (Bethesda)">
        <title>First Draft Genome Sequence of the Pathogenic Fungus Lomentospora prolificans (Formerly Scedosporium prolificans).</title>
        <authorList>
            <person name="Luo R."/>
            <person name="Zimin A."/>
            <person name="Workman R."/>
            <person name="Fan Y."/>
            <person name="Pertea G."/>
            <person name="Grossman N."/>
            <person name="Wear M.P."/>
            <person name="Jia B."/>
            <person name="Miller H."/>
            <person name="Casadevall A."/>
            <person name="Timp W."/>
            <person name="Zhang S.X."/>
            <person name="Salzberg S.L."/>
        </authorList>
    </citation>
    <scope>NUCLEOTIDE SEQUENCE [LARGE SCALE GENOMIC DNA]</scope>
    <source>
        <strain evidence="1 2">JHH-5317</strain>
    </source>
</reference>
<dbReference type="EMBL" id="NLAX01000700">
    <property type="protein sequence ID" value="PKS08104.1"/>
    <property type="molecule type" value="Genomic_DNA"/>
</dbReference>
<dbReference type="Gene3D" id="3.30.559.10">
    <property type="entry name" value="Chloramphenicol acetyltransferase-like domain"/>
    <property type="match status" value="1"/>
</dbReference>
<dbReference type="STRING" id="41688.A0A2N3N6R5"/>
<protein>
    <recommendedName>
        <fullName evidence="3">Condensation domain-containing protein</fullName>
    </recommendedName>
</protein>
<evidence type="ECO:0000313" key="2">
    <source>
        <dbReference type="Proteomes" id="UP000233524"/>
    </source>
</evidence>